<keyword evidence="3" id="KW-0560">Oxidoreductase</keyword>
<dbReference type="AlphaFoldDB" id="A0A165E903"/>
<reference evidence="4 5" key="1">
    <citation type="journal article" date="2016" name="Mol. Biol. Evol.">
        <title>Comparative Genomics of Early-Diverging Mushroom-Forming Fungi Provides Insights into the Origins of Lignocellulose Decay Capabilities.</title>
        <authorList>
            <person name="Nagy L.G."/>
            <person name="Riley R."/>
            <person name="Tritt A."/>
            <person name="Adam C."/>
            <person name="Daum C."/>
            <person name="Floudas D."/>
            <person name="Sun H."/>
            <person name="Yadav J.S."/>
            <person name="Pangilinan J."/>
            <person name="Larsson K.H."/>
            <person name="Matsuura K."/>
            <person name="Barry K."/>
            <person name="Labutti K."/>
            <person name="Kuo R."/>
            <person name="Ohm R.A."/>
            <person name="Bhattacharya S.S."/>
            <person name="Shirouzu T."/>
            <person name="Yoshinaga Y."/>
            <person name="Martin F.M."/>
            <person name="Grigoriev I.V."/>
            <person name="Hibbett D.S."/>
        </authorList>
    </citation>
    <scope>NUCLEOTIDE SEQUENCE [LARGE SCALE GENOMIC DNA]</scope>
    <source>
        <strain evidence="4 5">HHB12733</strain>
    </source>
</reference>
<name>A0A165E903_9BASI</name>
<dbReference type="Gene3D" id="3.40.50.720">
    <property type="entry name" value="NAD(P)-binding Rossmann-like Domain"/>
    <property type="match status" value="2"/>
</dbReference>
<keyword evidence="5" id="KW-1185">Reference proteome</keyword>
<evidence type="ECO:0000256" key="3">
    <source>
        <dbReference type="ARBA" id="ARBA00023002"/>
    </source>
</evidence>
<dbReference type="EMBL" id="KV424016">
    <property type="protein sequence ID" value="KZT54354.1"/>
    <property type="molecule type" value="Genomic_DNA"/>
</dbReference>
<dbReference type="InterPro" id="IPR002347">
    <property type="entry name" value="SDR_fam"/>
</dbReference>
<dbReference type="GO" id="GO:0016491">
    <property type="term" value="F:oxidoreductase activity"/>
    <property type="evidence" value="ECO:0007669"/>
    <property type="project" value="UniProtKB-KW"/>
</dbReference>
<dbReference type="PRINTS" id="PR00081">
    <property type="entry name" value="GDHRDH"/>
</dbReference>
<evidence type="ECO:0000256" key="2">
    <source>
        <dbReference type="ARBA" id="ARBA00022857"/>
    </source>
</evidence>
<dbReference type="InterPro" id="IPR051468">
    <property type="entry name" value="Fungal_SecMetab_SDRs"/>
</dbReference>
<dbReference type="SUPFAM" id="SSF51735">
    <property type="entry name" value="NAD(P)-binding Rossmann-fold domains"/>
    <property type="match status" value="2"/>
</dbReference>
<dbReference type="Pfam" id="PF00106">
    <property type="entry name" value="adh_short"/>
    <property type="match status" value="2"/>
</dbReference>
<dbReference type="InParanoid" id="A0A165E903"/>
<proteinExistence type="inferred from homology"/>
<dbReference type="PANTHER" id="PTHR43544">
    <property type="entry name" value="SHORT-CHAIN DEHYDROGENASE/REDUCTASE"/>
    <property type="match status" value="1"/>
</dbReference>
<dbReference type="Proteomes" id="UP000076842">
    <property type="component" value="Unassembled WGS sequence"/>
</dbReference>
<comment type="similarity">
    <text evidence="1">Belongs to the short-chain dehydrogenases/reductases (SDR) family.</text>
</comment>
<gene>
    <name evidence="4" type="ORF">CALCODRAFT_485637</name>
</gene>
<organism evidence="4 5">
    <name type="scientific">Calocera cornea HHB12733</name>
    <dbReference type="NCBI Taxonomy" id="1353952"/>
    <lineage>
        <taxon>Eukaryota</taxon>
        <taxon>Fungi</taxon>
        <taxon>Dikarya</taxon>
        <taxon>Basidiomycota</taxon>
        <taxon>Agaricomycotina</taxon>
        <taxon>Dacrymycetes</taxon>
        <taxon>Dacrymycetales</taxon>
        <taxon>Dacrymycetaceae</taxon>
        <taxon>Calocera</taxon>
    </lineage>
</organism>
<sequence>MTLTSADVADNTAAAEEIKKVAGKLDVLIANAGIAKYFGTILDTPLDEILCLAAAKASPQPKFALISSIAGSIGVGATFPAGFFAYGSSKAGTNFLAMKLHSEHPELVSIDIHPGPVQTDMGSFSAKEDPFIAKNMSFISVEESVKGILPIVDGAKREAEGPKMIGYDGSYAPSGGGTYSRLDPSTAKELQELEAVFPNRLNTIKLLSADKDSNETAIAMIKEVSRHLDVVISNAGICDGFEPTSEVSLDAMKSHFEVNVLGPLALFQAAYPLLKASAKLRFPIISSMMGSIQHAGSVPSPATAYSVSKEAGNWLAARLHYEYPEISESHVATSKAASSASASESGSLIPVQDRCQCAVPC</sequence>
<keyword evidence="2" id="KW-0521">NADP</keyword>
<dbReference type="OrthoDB" id="7289984at2759"/>
<dbReference type="GO" id="GO:0005737">
    <property type="term" value="C:cytoplasm"/>
    <property type="evidence" value="ECO:0007669"/>
    <property type="project" value="TreeGrafter"/>
</dbReference>
<dbReference type="PANTHER" id="PTHR43544:SF7">
    <property type="entry name" value="NADB-LER2"/>
    <property type="match status" value="1"/>
</dbReference>
<evidence type="ECO:0000313" key="5">
    <source>
        <dbReference type="Proteomes" id="UP000076842"/>
    </source>
</evidence>
<evidence type="ECO:0000313" key="4">
    <source>
        <dbReference type="EMBL" id="KZT54354.1"/>
    </source>
</evidence>
<dbReference type="InterPro" id="IPR036291">
    <property type="entry name" value="NAD(P)-bd_dom_sf"/>
</dbReference>
<protein>
    <submittedName>
        <fullName evidence="4">NAD(P)-binding protein</fullName>
    </submittedName>
</protein>
<dbReference type="PROSITE" id="PS00061">
    <property type="entry name" value="ADH_SHORT"/>
    <property type="match status" value="1"/>
</dbReference>
<dbReference type="InterPro" id="IPR020904">
    <property type="entry name" value="Sc_DH/Rdtase_CS"/>
</dbReference>
<accession>A0A165E903</accession>
<evidence type="ECO:0000256" key="1">
    <source>
        <dbReference type="ARBA" id="ARBA00006484"/>
    </source>
</evidence>